<organism evidence="1 2">
    <name type="scientific">Rhizobium mesoamericanum STM3625</name>
    <dbReference type="NCBI Taxonomy" id="1211777"/>
    <lineage>
        <taxon>Bacteria</taxon>
        <taxon>Pseudomonadati</taxon>
        <taxon>Pseudomonadota</taxon>
        <taxon>Alphaproteobacteria</taxon>
        <taxon>Hyphomicrobiales</taxon>
        <taxon>Rhizobiaceae</taxon>
        <taxon>Rhizobium/Agrobacterium group</taxon>
        <taxon>Rhizobium</taxon>
    </lineage>
</organism>
<reference evidence="1 2" key="1">
    <citation type="journal article" date="2013" name="Genome Announc.">
        <title>Draft Genome Sequence of Rhizobium mesoamericanum STM3625, a Nitrogen-Fixing Symbiont of Mimosa pudica Isolated in French Guiana (South America).</title>
        <authorList>
            <person name="Moulin L."/>
            <person name="Mornico D."/>
            <person name="Melkonian R."/>
            <person name="Klonowska A."/>
        </authorList>
    </citation>
    <scope>NUCLEOTIDE SEQUENCE [LARGE SCALE GENOMIC DNA]</scope>
    <source>
        <strain evidence="1 2">STM3625</strain>
    </source>
</reference>
<dbReference type="HOGENOM" id="CLU_2619607_0_0_5"/>
<dbReference type="AlphaFoldDB" id="K0PL43"/>
<dbReference type="Proteomes" id="UP000009319">
    <property type="component" value="Unassembled WGS sequence"/>
</dbReference>
<protein>
    <submittedName>
        <fullName evidence="1">Uncharacterized protein</fullName>
    </submittedName>
</protein>
<dbReference type="EMBL" id="CANI01000028">
    <property type="protein sequence ID" value="CCM77146.1"/>
    <property type="molecule type" value="Genomic_DNA"/>
</dbReference>
<gene>
    <name evidence="1" type="ORF">BN77_4197</name>
</gene>
<sequence>MKFVEKMLLRRLAEKAAMENVGELARRSLKVKCRTPEVHGIPHKDRAHSLGDIYPQAILSPLPRPLYSQHGASRTDDR</sequence>
<keyword evidence="2" id="KW-1185">Reference proteome</keyword>
<evidence type="ECO:0000313" key="1">
    <source>
        <dbReference type="EMBL" id="CCM77146.1"/>
    </source>
</evidence>
<comment type="caution">
    <text evidence="1">The sequence shown here is derived from an EMBL/GenBank/DDBJ whole genome shotgun (WGS) entry which is preliminary data.</text>
</comment>
<accession>K0PL43</accession>
<evidence type="ECO:0000313" key="2">
    <source>
        <dbReference type="Proteomes" id="UP000009319"/>
    </source>
</evidence>
<name>K0PL43_9HYPH</name>
<proteinExistence type="predicted"/>